<organism evidence="1 2">
    <name type="scientific">Parashewanella curva</name>
    <dbReference type="NCBI Taxonomy" id="2338552"/>
    <lineage>
        <taxon>Bacteria</taxon>
        <taxon>Pseudomonadati</taxon>
        <taxon>Pseudomonadota</taxon>
        <taxon>Gammaproteobacteria</taxon>
        <taxon>Alteromonadales</taxon>
        <taxon>Shewanellaceae</taxon>
        <taxon>Parashewanella</taxon>
    </lineage>
</organism>
<protein>
    <submittedName>
        <fullName evidence="1">Uncharacterized protein</fullName>
    </submittedName>
</protein>
<dbReference type="RefSeq" id="WP_121838587.1">
    <property type="nucleotide sequence ID" value="NZ_ML014769.1"/>
</dbReference>
<comment type="caution">
    <text evidence="1">The sequence shown here is derived from an EMBL/GenBank/DDBJ whole genome shotgun (WGS) entry which is preliminary data.</text>
</comment>
<sequence length="734" mass="85867">MKIKSKEGTLNTITFHKSAAAKVLPQLTASLIEAAQAYIPYRTNSSASHLNSAFNILIQFCFSQSILSESKKYNSIEDFDIELTHGFYHYLKLNYDIRPAFNKYKISRKAILDYIKEKNIKHSKNLAFPIARSIPAKPTDPLPKKTLNNLFSILTKRIDNIIEKKNLKNKLIKNGKILNIEEIKLESSKDYSLKNICFLYKYHYKEENNRHTQNLLPKIRKCEDANVAKMKVSEFVVAYNKNKWSKLADTGRHPKGTPITSYNLKLEDVVTTLVNLYPNYPLNTNIDELRTKYCGSQTSNGAKSFKDVKNEFEYFRYKEYVHHSCETKKYNFCGNDINSWWEIIELLYPNAEDMVAILLMIMLQTGWNKETVFNININDYTHALSDLNENNSVLIKSYKIRGQQDINLPYSQSKPIYFCSNKKEKYSAYNLFKLLIDITNPLRESQYYKEIKESNQNKDIAFLCLKNEYRWGNKKSDNILVDLNNKKIYSIAMKHFLNKNELNDENGRIDSSEKLTSRLRTTWKMIKQDTGIGKEMMSILMGHSSYDITDEHYDNSPTAIKRRLNNLINEMTLIESDLKTGQFRGTLIPNRIGDRDRNAESKFKYGNIFVDDKNERLICICKDSSNPQFYQHELYVREDKPCKFITKCLLCPQSLVTRNSLPYIIDRRQYILEQESILSKLIFEELYSDELSAIQYVLENWEDKNDIEEAEIFQMENYPLLPAMPNIAFGEQHE</sequence>
<dbReference type="Proteomes" id="UP000281474">
    <property type="component" value="Unassembled WGS sequence"/>
</dbReference>
<evidence type="ECO:0000313" key="2">
    <source>
        <dbReference type="Proteomes" id="UP000281474"/>
    </source>
</evidence>
<evidence type="ECO:0000313" key="1">
    <source>
        <dbReference type="EMBL" id="RLV60168.1"/>
    </source>
</evidence>
<name>A0A3L8Q051_9GAMM</name>
<dbReference type="EMBL" id="QZEI01000020">
    <property type="protein sequence ID" value="RLV60168.1"/>
    <property type="molecule type" value="Genomic_DNA"/>
</dbReference>
<keyword evidence="2" id="KW-1185">Reference proteome</keyword>
<proteinExistence type="predicted"/>
<dbReference type="AlphaFoldDB" id="A0A3L8Q051"/>
<gene>
    <name evidence="1" type="ORF">D5018_08520</name>
</gene>
<accession>A0A3L8Q051</accession>
<reference evidence="1 2" key="1">
    <citation type="submission" date="2018-09" db="EMBL/GenBank/DDBJ databases">
        <title>Phylogeny of the Shewanellaceae, and recommendation for two new genera, Pseudoshewanella and Parashewanella.</title>
        <authorList>
            <person name="Wang G."/>
        </authorList>
    </citation>
    <scope>NUCLEOTIDE SEQUENCE [LARGE SCALE GENOMIC DNA]</scope>
    <source>
        <strain evidence="1 2">C51</strain>
    </source>
</reference>
<dbReference type="OrthoDB" id="7023923at2"/>